<name>A0A7X4WDH1_9GAMM</name>
<dbReference type="Proteomes" id="UP000465712">
    <property type="component" value="Unassembled WGS sequence"/>
</dbReference>
<feature type="region of interest" description="Disordered" evidence="1">
    <location>
        <begin position="1"/>
        <end position="60"/>
    </location>
</feature>
<evidence type="ECO:0000313" key="2">
    <source>
        <dbReference type="EMBL" id="NAW66704.1"/>
    </source>
</evidence>
<evidence type="ECO:0000256" key="1">
    <source>
        <dbReference type="SAM" id="MobiDB-lite"/>
    </source>
</evidence>
<protein>
    <submittedName>
        <fullName evidence="2">Uncharacterized protein</fullName>
    </submittedName>
</protein>
<reference evidence="2 3" key="1">
    <citation type="submission" date="2017-05" db="EMBL/GenBank/DDBJ databases">
        <title>High clonality and local adaptation shapes Vibrionaceae linages within an endangered oasis.</title>
        <authorList>
            <person name="Vazquez-Rosas-Landa M."/>
        </authorList>
    </citation>
    <scope>NUCLEOTIDE SEQUENCE [LARGE SCALE GENOMIC DNA]</scope>
    <source>
        <strain evidence="2 3">P46_P4S1P180</strain>
    </source>
</reference>
<accession>A0A7X4WDH1</accession>
<evidence type="ECO:0000313" key="3">
    <source>
        <dbReference type="Proteomes" id="UP000465712"/>
    </source>
</evidence>
<feature type="compositionally biased region" description="Basic and acidic residues" evidence="1">
    <location>
        <begin position="39"/>
        <end position="52"/>
    </location>
</feature>
<dbReference type="AlphaFoldDB" id="A0A7X4WDH1"/>
<organism evidence="2 3">
    <name type="scientific">Photobacterium halotolerans</name>
    <dbReference type="NCBI Taxonomy" id="265726"/>
    <lineage>
        <taxon>Bacteria</taxon>
        <taxon>Pseudomonadati</taxon>
        <taxon>Pseudomonadota</taxon>
        <taxon>Gammaproteobacteria</taxon>
        <taxon>Vibrionales</taxon>
        <taxon>Vibrionaceae</taxon>
        <taxon>Photobacterium</taxon>
    </lineage>
</organism>
<gene>
    <name evidence="2" type="ORF">CAG72_16015</name>
</gene>
<comment type="caution">
    <text evidence="2">The sequence shown here is derived from an EMBL/GenBank/DDBJ whole genome shotgun (WGS) entry which is preliminary data.</text>
</comment>
<feature type="compositionally biased region" description="Low complexity" evidence="1">
    <location>
        <begin position="8"/>
        <end position="17"/>
    </location>
</feature>
<dbReference type="EMBL" id="WXWW01000231">
    <property type="protein sequence ID" value="NAW66704.1"/>
    <property type="molecule type" value="Genomic_DNA"/>
</dbReference>
<sequence>MNKKKTSKSVATKAAKALSDPNASKIKKSLAASAIAQVDGDKQTGEQMETKASKVLKSPKYSDETKEFAASVLSQANKER</sequence>
<proteinExistence type="predicted"/>
<dbReference type="RefSeq" id="WP_161446186.1">
    <property type="nucleotide sequence ID" value="NZ_WXWW01000231.1"/>
</dbReference>